<dbReference type="EMBL" id="MLAK01000111">
    <property type="protein sequence ID" value="OHT16405.1"/>
    <property type="molecule type" value="Genomic_DNA"/>
</dbReference>
<dbReference type="InterPro" id="IPR002110">
    <property type="entry name" value="Ankyrin_rpt"/>
</dbReference>
<reference evidence="2" key="1">
    <citation type="submission" date="2016-10" db="EMBL/GenBank/DDBJ databases">
        <authorList>
            <person name="Benchimol M."/>
            <person name="Almeida L.G."/>
            <person name="Vasconcelos A.T."/>
            <person name="Perreira-Neves A."/>
            <person name="Rosa I.A."/>
            <person name="Tasca T."/>
            <person name="Bogo M.R."/>
            <person name="de Souza W."/>
        </authorList>
    </citation>
    <scope>NUCLEOTIDE SEQUENCE [LARGE SCALE GENOMIC DNA]</scope>
    <source>
        <strain evidence="2">K</strain>
    </source>
</reference>
<feature type="repeat" description="ANK" evidence="1">
    <location>
        <begin position="483"/>
        <end position="505"/>
    </location>
</feature>
<gene>
    <name evidence="2" type="ORF">TRFO_02644</name>
</gene>
<comment type="caution">
    <text evidence="2">The sequence shown here is derived from an EMBL/GenBank/DDBJ whole genome shotgun (WGS) entry which is preliminary data.</text>
</comment>
<organism evidence="2 3">
    <name type="scientific">Tritrichomonas foetus</name>
    <dbReference type="NCBI Taxonomy" id="1144522"/>
    <lineage>
        <taxon>Eukaryota</taxon>
        <taxon>Metamonada</taxon>
        <taxon>Parabasalia</taxon>
        <taxon>Tritrichomonadida</taxon>
        <taxon>Tritrichomonadidae</taxon>
        <taxon>Tritrichomonas</taxon>
    </lineage>
</organism>
<dbReference type="Pfam" id="PF12796">
    <property type="entry name" value="Ank_2"/>
    <property type="match status" value="1"/>
</dbReference>
<accession>A0A1J4L3B5</accession>
<proteinExistence type="predicted"/>
<dbReference type="PROSITE" id="PS50297">
    <property type="entry name" value="ANK_REP_REGION"/>
    <property type="match status" value="1"/>
</dbReference>
<dbReference type="AlphaFoldDB" id="A0A1J4L3B5"/>
<evidence type="ECO:0000256" key="1">
    <source>
        <dbReference type="PROSITE-ProRule" id="PRU00023"/>
    </source>
</evidence>
<dbReference type="VEuPathDB" id="TrichDB:TRFO_02644"/>
<name>A0A1J4L3B5_9EUKA</name>
<keyword evidence="3" id="KW-1185">Reference proteome</keyword>
<keyword evidence="1" id="KW-0040">ANK repeat</keyword>
<dbReference type="GeneID" id="94825519"/>
<dbReference type="SMART" id="SM00248">
    <property type="entry name" value="ANK"/>
    <property type="match status" value="4"/>
</dbReference>
<dbReference type="Gene3D" id="1.25.40.20">
    <property type="entry name" value="Ankyrin repeat-containing domain"/>
    <property type="match status" value="1"/>
</dbReference>
<dbReference type="SUPFAM" id="SSF48403">
    <property type="entry name" value="Ankyrin repeat"/>
    <property type="match status" value="1"/>
</dbReference>
<protein>
    <submittedName>
        <fullName evidence="2">Uncharacterized protein</fullName>
    </submittedName>
</protein>
<dbReference type="PANTHER" id="PTHR24159:SF5">
    <property type="entry name" value="ANK_REP_REGION DOMAIN-CONTAINING PROTEIN"/>
    <property type="match status" value="1"/>
</dbReference>
<dbReference type="PROSITE" id="PS50088">
    <property type="entry name" value="ANK_REPEAT"/>
    <property type="match status" value="1"/>
</dbReference>
<evidence type="ECO:0000313" key="2">
    <source>
        <dbReference type="EMBL" id="OHT16405.1"/>
    </source>
</evidence>
<dbReference type="RefSeq" id="XP_068369541.1">
    <property type="nucleotide sequence ID" value="XM_068490815.1"/>
</dbReference>
<dbReference type="PANTHER" id="PTHR24159">
    <property type="match status" value="1"/>
</dbReference>
<sequence length="604" mass="71162">MHSCDKIHDLIKSSSKSEIEIPSLMKLNDISVKRLSVLLKGYPILIFDGNYENYNNIANELGFIKLQNFLTENINKSELQNNYELLTEIETLFKTFNDNGNESLLNQIFQSIICEFGKNLISNLILNIAISKYKLIPSFLDFVEKNGIEESFLSEFRLKKDEMLTEYFKKFYGSNHNFSILGDFAESYRIYELEKNIAERKNEEFHDLLDGQYKESFYFVKNDDIDQLQRLDKVCFTIHRFMFCQRICNCFDIAAFYGSIKCFRYLLTTCKECFTVNPTLVLLGQDIEILQLSKQNDHSFGSKYPDELESAIFTRDLSLFIWICEQNPRNQQLIENDPKLGLYLAYCIKTQNYELFNYLIDLIDFDNPPSNLNVELIKWNMFYQICFENNHVMLDWYLRKFHEVSRDVVSDVFCAAFNVKPDLSFIHRLLDFGIDSYKAYGSCPLHYACIHNNLDLAKKFLQMNRAMLNIPEFFRFPDKNFIGNATPLMIAVIHGHVKIVEFLLKQKDLEFDVYSTSTIFMNTQAFILAYYYGNYQILKLMNPFLKDIYDPEFFYYENFHKKISLLTVADVARMSKNKKVISHAIKKFGNKKIDIAQRLKTEYV</sequence>
<evidence type="ECO:0000313" key="3">
    <source>
        <dbReference type="Proteomes" id="UP000179807"/>
    </source>
</evidence>
<dbReference type="InterPro" id="IPR036770">
    <property type="entry name" value="Ankyrin_rpt-contain_sf"/>
</dbReference>
<dbReference type="Proteomes" id="UP000179807">
    <property type="component" value="Unassembled WGS sequence"/>
</dbReference>
<dbReference type="OrthoDB" id="1577640at2759"/>